<evidence type="ECO:0000313" key="11">
    <source>
        <dbReference type="EMBL" id="GIG50671.1"/>
    </source>
</evidence>
<evidence type="ECO:0000256" key="8">
    <source>
        <dbReference type="ARBA" id="ARBA00048741"/>
    </source>
</evidence>
<organism evidence="11 12">
    <name type="scientific">Dactylosporangium siamense</name>
    <dbReference type="NCBI Taxonomy" id="685454"/>
    <lineage>
        <taxon>Bacteria</taxon>
        <taxon>Bacillati</taxon>
        <taxon>Actinomycetota</taxon>
        <taxon>Actinomycetes</taxon>
        <taxon>Micromonosporales</taxon>
        <taxon>Micromonosporaceae</taxon>
        <taxon>Dactylosporangium</taxon>
    </lineage>
</organism>
<evidence type="ECO:0000256" key="4">
    <source>
        <dbReference type="ARBA" id="ARBA00022741"/>
    </source>
</evidence>
<comment type="catalytic activity">
    <reaction evidence="8">
        <text>L-aspartate + L-glutamine + ATP + H2O = L-asparagine + L-glutamate + AMP + diphosphate + H(+)</text>
        <dbReference type="Rhea" id="RHEA:12228"/>
        <dbReference type="ChEBI" id="CHEBI:15377"/>
        <dbReference type="ChEBI" id="CHEBI:15378"/>
        <dbReference type="ChEBI" id="CHEBI:29985"/>
        <dbReference type="ChEBI" id="CHEBI:29991"/>
        <dbReference type="ChEBI" id="CHEBI:30616"/>
        <dbReference type="ChEBI" id="CHEBI:33019"/>
        <dbReference type="ChEBI" id="CHEBI:58048"/>
        <dbReference type="ChEBI" id="CHEBI:58359"/>
        <dbReference type="ChEBI" id="CHEBI:456215"/>
        <dbReference type="EC" id="6.3.5.4"/>
    </reaction>
</comment>
<comment type="pathway">
    <text evidence="1">Amino-acid biosynthesis; L-asparagine biosynthesis; L-asparagine from L-aspartate (L-Gln route): step 1/1.</text>
</comment>
<reference evidence="11" key="1">
    <citation type="submission" date="2021-01" db="EMBL/GenBank/DDBJ databases">
        <title>Whole genome shotgun sequence of Dactylosporangium siamense NBRC 106093.</title>
        <authorList>
            <person name="Komaki H."/>
            <person name="Tamura T."/>
        </authorList>
    </citation>
    <scope>NUCLEOTIDE SEQUENCE</scope>
    <source>
        <strain evidence="11">NBRC 106093</strain>
    </source>
</reference>
<dbReference type="InterPro" id="IPR017932">
    <property type="entry name" value="GATase_2_dom"/>
</dbReference>
<keyword evidence="12" id="KW-1185">Reference proteome</keyword>
<comment type="similarity">
    <text evidence="2">Belongs to the asparagine synthetase family.</text>
</comment>
<dbReference type="AlphaFoldDB" id="A0A919PUC0"/>
<dbReference type="SUPFAM" id="SSF56235">
    <property type="entry name" value="N-terminal nucleophile aminohydrolases (Ntn hydrolases)"/>
    <property type="match status" value="1"/>
</dbReference>
<protein>
    <recommendedName>
        <fullName evidence="3">asparagine synthase (glutamine-hydrolyzing)</fullName>
        <ecNumber evidence="3">6.3.5.4</ecNumber>
    </recommendedName>
</protein>
<dbReference type="Proteomes" id="UP000660611">
    <property type="component" value="Unassembled WGS sequence"/>
</dbReference>
<dbReference type="GO" id="GO:0004066">
    <property type="term" value="F:asparagine synthase (glutamine-hydrolyzing) activity"/>
    <property type="evidence" value="ECO:0007669"/>
    <property type="project" value="UniProtKB-EC"/>
</dbReference>
<evidence type="ECO:0000256" key="1">
    <source>
        <dbReference type="ARBA" id="ARBA00005187"/>
    </source>
</evidence>
<evidence type="ECO:0000256" key="7">
    <source>
        <dbReference type="ARBA" id="ARBA00022962"/>
    </source>
</evidence>
<keyword evidence="6" id="KW-0061">Asparagine biosynthesis</keyword>
<dbReference type="Pfam" id="PF13537">
    <property type="entry name" value="GATase_7"/>
    <property type="match status" value="1"/>
</dbReference>
<keyword evidence="5" id="KW-0067">ATP-binding</keyword>
<dbReference type="Gene3D" id="3.60.20.10">
    <property type="entry name" value="Glutamine Phosphoribosylpyrophosphate, subunit 1, domain 1"/>
    <property type="match status" value="1"/>
</dbReference>
<dbReference type="CDD" id="cd00712">
    <property type="entry name" value="AsnB"/>
    <property type="match status" value="1"/>
</dbReference>
<dbReference type="EC" id="6.3.5.4" evidence="3"/>
<dbReference type="InterPro" id="IPR029055">
    <property type="entry name" value="Ntn_hydrolases_N"/>
</dbReference>
<sequence length="623" mass="67930">MFLSEDGTVVADDLAAALDLLRHRGPDETSLRVDDGVAFGFQRLAIIDVAHSHQPVTWGTWTVVFNGELYNFRQLRAELIRDFDAVFATEGEAEVLAAAFHHWGPSAVRRLRGMFAFVLHDRATGTVLAARDPFGIKPLYHLRTADGLYLASEKKALLPFAGAATRLDTAALSHYLTLQYVPEPATLHPAVRRLAAGHTLTWKPGEEPAIAAYFRHALRASARPAGEAIAAVRDALRDSVHAHLQSEVPLGAFLSSGIDSTAVVALARERRPGIRTYTVGFDDERYSEIEAAAETAAALGVDLTATLVHDDDVIAVLPRIVWHLDDPVADPAIVPLWFLARTAARDVTVVLSGEGADELFAGYEIYREPASLAGVAALPGPLRRGLRAVSAAMPEGVRGKSFLDRATTPIEERYYGNARIFGTGEKARLMRGPAEPHTTVTAPLFRAAADLDDVATMQYVDLHTWLPGDILTKADRISMAHSLELRVPFLDRAVYAAAAALPTSLKVARTTKYALREAMRGIVPDAVVDRPKLGFPTPTRVWLRGDIGAWAGDVFADAGVDHLLDLRHVQRLLAAHRRGDADHSRKIWTVLMFCLWYGQQNARSKVTAESHGETHLTGDGPCR</sequence>
<dbReference type="GO" id="GO:0006529">
    <property type="term" value="P:asparagine biosynthetic process"/>
    <property type="evidence" value="ECO:0007669"/>
    <property type="project" value="UniProtKB-KW"/>
</dbReference>
<dbReference type="PANTHER" id="PTHR43284">
    <property type="entry name" value="ASPARAGINE SYNTHETASE (GLUTAMINE-HYDROLYZING)"/>
    <property type="match status" value="1"/>
</dbReference>
<keyword evidence="6" id="KW-0028">Amino-acid biosynthesis</keyword>
<evidence type="ECO:0000313" key="12">
    <source>
        <dbReference type="Proteomes" id="UP000660611"/>
    </source>
</evidence>
<dbReference type="PROSITE" id="PS51278">
    <property type="entry name" value="GATASE_TYPE_2"/>
    <property type="match status" value="1"/>
</dbReference>
<evidence type="ECO:0000256" key="3">
    <source>
        <dbReference type="ARBA" id="ARBA00012737"/>
    </source>
</evidence>
<dbReference type="InterPro" id="IPR014729">
    <property type="entry name" value="Rossmann-like_a/b/a_fold"/>
</dbReference>
<dbReference type="InterPro" id="IPR006426">
    <property type="entry name" value="Asn_synth_AEB"/>
</dbReference>
<comment type="caution">
    <text evidence="11">The sequence shown here is derived from an EMBL/GenBank/DDBJ whole genome shotgun (WGS) entry which is preliminary data.</text>
</comment>
<dbReference type="EMBL" id="BONQ01000137">
    <property type="protein sequence ID" value="GIG50671.1"/>
    <property type="molecule type" value="Genomic_DNA"/>
</dbReference>
<evidence type="ECO:0000256" key="5">
    <source>
        <dbReference type="ARBA" id="ARBA00022840"/>
    </source>
</evidence>
<dbReference type="NCBIfam" id="TIGR01536">
    <property type="entry name" value="asn_synth_AEB"/>
    <property type="match status" value="1"/>
</dbReference>
<proteinExistence type="inferred from homology"/>
<dbReference type="PIRSF" id="PIRSF001589">
    <property type="entry name" value="Asn_synthetase_glu-h"/>
    <property type="match status" value="1"/>
</dbReference>
<dbReference type="InterPro" id="IPR001962">
    <property type="entry name" value="Asn_synthase"/>
</dbReference>
<evidence type="ECO:0000256" key="6">
    <source>
        <dbReference type="ARBA" id="ARBA00022888"/>
    </source>
</evidence>
<gene>
    <name evidence="11" type="primary">asnB_4</name>
    <name evidence="11" type="ORF">Dsi01nite_087120</name>
</gene>
<dbReference type="GO" id="GO:0005524">
    <property type="term" value="F:ATP binding"/>
    <property type="evidence" value="ECO:0007669"/>
    <property type="project" value="UniProtKB-KW"/>
</dbReference>
<name>A0A919PUC0_9ACTN</name>
<dbReference type="PANTHER" id="PTHR43284:SF1">
    <property type="entry name" value="ASPARAGINE SYNTHETASE"/>
    <property type="match status" value="1"/>
</dbReference>
<feature type="domain" description="Glutamine amidotransferase type-2" evidence="10">
    <location>
        <begin position="1"/>
        <end position="205"/>
    </location>
</feature>
<dbReference type="GO" id="GO:0005829">
    <property type="term" value="C:cytosol"/>
    <property type="evidence" value="ECO:0007669"/>
    <property type="project" value="TreeGrafter"/>
</dbReference>
<evidence type="ECO:0000259" key="10">
    <source>
        <dbReference type="PROSITE" id="PS51278"/>
    </source>
</evidence>
<accession>A0A919PUC0</accession>
<dbReference type="Pfam" id="PF00733">
    <property type="entry name" value="Asn_synthase"/>
    <property type="match status" value="1"/>
</dbReference>
<dbReference type="Gene3D" id="3.40.50.620">
    <property type="entry name" value="HUPs"/>
    <property type="match status" value="1"/>
</dbReference>
<dbReference type="InterPro" id="IPR051786">
    <property type="entry name" value="ASN_synthetase/amidase"/>
</dbReference>
<evidence type="ECO:0000256" key="9">
    <source>
        <dbReference type="PIRSR" id="PIRSR001589-3"/>
    </source>
</evidence>
<keyword evidence="4" id="KW-0547">Nucleotide-binding</keyword>
<dbReference type="CDD" id="cd01991">
    <property type="entry name" value="Asn_synthase_B_C"/>
    <property type="match status" value="1"/>
</dbReference>
<feature type="site" description="Important for beta-aspartyl-AMP intermediate formation" evidence="9">
    <location>
        <position position="354"/>
    </location>
</feature>
<dbReference type="InterPro" id="IPR033738">
    <property type="entry name" value="AsnB_N"/>
</dbReference>
<dbReference type="SUPFAM" id="SSF52402">
    <property type="entry name" value="Adenine nucleotide alpha hydrolases-like"/>
    <property type="match status" value="1"/>
</dbReference>
<keyword evidence="7" id="KW-0315">Glutamine amidotransferase</keyword>
<evidence type="ECO:0000256" key="2">
    <source>
        <dbReference type="ARBA" id="ARBA00005752"/>
    </source>
</evidence>